<organism evidence="2 3">
    <name type="scientific">Erwinia psidii</name>
    <dbReference type="NCBI Taxonomy" id="69224"/>
    <lineage>
        <taxon>Bacteria</taxon>
        <taxon>Pseudomonadati</taxon>
        <taxon>Pseudomonadota</taxon>
        <taxon>Gammaproteobacteria</taxon>
        <taxon>Enterobacterales</taxon>
        <taxon>Erwiniaceae</taxon>
        <taxon>Erwinia</taxon>
    </lineage>
</organism>
<dbReference type="EMBL" id="RHHM01000008">
    <property type="protein sequence ID" value="RQM38080.1"/>
    <property type="molecule type" value="Genomic_DNA"/>
</dbReference>
<keyword evidence="1" id="KW-0472">Membrane</keyword>
<keyword evidence="1" id="KW-1133">Transmembrane helix</keyword>
<evidence type="ECO:0000313" key="3">
    <source>
        <dbReference type="Proteomes" id="UP000279457"/>
    </source>
</evidence>
<feature type="transmembrane region" description="Helical" evidence="1">
    <location>
        <begin position="19"/>
        <end position="39"/>
    </location>
</feature>
<evidence type="ECO:0000313" key="2">
    <source>
        <dbReference type="EMBL" id="RQM38080.1"/>
    </source>
</evidence>
<comment type="caution">
    <text evidence="2">The sequence shown here is derived from an EMBL/GenBank/DDBJ whole genome shotgun (WGS) entry which is preliminary data.</text>
</comment>
<keyword evidence="1" id="KW-0812">Transmembrane</keyword>
<dbReference type="Proteomes" id="UP000279457">
    <property type="component" value="Unassembled WGS sequence"/>
</dbReference>
<dbReference type="AlphaFoldDB" id="A0A3N6S9Z2"/>
<keyword evidence="3" id="KW-1185">Reference proteome</keyword>
<sequence>MQTAAVFVPKWRIRVYGKAAAPCSGITAAALFITLFLFATACKPMADILTNARSISLGDRNQRLSARATA</sequence>
<reference evidence="2 3" key="1">
    <citation type="submission" date="2018-10" db="EMBL/GenBank/DDBJ databases">
        <title>Draft genome sequence for the type isolate of Erwinia psidii, agent causal of bacterial blight in guava (Psidium guajava) and wilt and die-back of Eucalyptus spp.</title>
        <authorList>
            <person name="Hermenegildo P.S."/>
            <person name="Santos S.A."/>
            <person name="Guimaraes L.M.S."/>
            <person name="Vidigal P.M.P."/>
            <person name="Pereira I.C."/>
            <person name="Badel J.L."/>
            <person name="Alfenas-Zerbini P."/>
            <person name="Ferreira M.A.S.V."/>
            <person name="Alfenas A.C."/>
        </authorList>
    </citation>
    <scope>NUCLEOTIDE SEQUENCE [LARGE SCALE GENOMIC DNA]</scope>
    <source>
        <strain evidence="2 3">IBSBF 435</strain>
    </source>
</reference>
<accession>A0A3N6S9Z2</accession>
<gene>
    <name evidence="2" type="ORF">EB241_12460</name>
</gene>
<evidence type="ECO:0000256" key="1">
    <source>
        <dbReference type="SAM" id="Phobius"/>
    </source>
</evidence>
<proteinExistence type="predicted"/>
<name>A0A3N6S9Z2_9GAMM</name>
<protein>
    <submittedName>
        <fullName evidence="2">Uncharacterized protein</fullName>
    </submittedName>
</protein>